<keyword evidence="1" id="KW-1133">Transmembrane helix</keyword>
<dbReference type="Pfam" id="PF05656">
    <property type="entry name" value="DUF805"/>
    <property type="match status" value="1"/>
</dbReference>
<organism evidence="2">
    <name type="scientific">uncultured Sulfurovum sp</name>
    <dbReference type="NCBI Taxonomy" id="269237"/>
    <lineage>
        <taxon>Bacteria</taxon>
        <taxon>Pseudomonadati</taxon>
        <taxon>Campylobacterota</taxon>
        <taxon>Epsilonproteobacteria</taxon>
        <taxon>Campylobacterales</taxon>
        <taxon>Sulfurovaceae</taxon>
        <taxon>Sulfurovum</taxon>
        <taxon>environmental samples</taxon>
    </lineage>
</organism>
<sequence>MNYFLDVIQNKYAQFSGRATRSEYWYFTLFFIIAYVVAAIIDGLIVGLTGFPILTLVVALGLLVPSIAVGIRRLHDINKSGWWMLLSLIPLISLVLIAFFVIDSKEDNVYGPNPKV</sequence>
<keyword evidence="1" id="KW-0812">Transmembrane</keyword>
<dbReference type="EMBL" id="CACVAZ010000090">
    <property type="protein sequence ID" value="CAA6814111.1"/>
    <property type="molecule type" value="Genomic_DNA"/>
</dbReference>
<dbReference type="PANTHER" id="PTHR34980">
    <property type="entry name" value="INNER MEMBRANE PROTEIN-RELATED-RELATED"/>
    <property type="match status" value="1"/>
</dbReference>
<evidence type="ECO:0000256" key="1">
    <source>
        <dbReference type="SAM" id="Phobius"/>
    </source>
</evidence>
<feature type="transmembrane region" description="Helical" evidence="1">
    <location>
        <begin position="24"/>
        <end position="45"/>
    </location>
</feature>
<dbReference type="AlphaFoldDB" id="A0A6S6T027"/>
<accession>A0A6S6T027</accession>
<evidence type="ECO:0000313" key="2">
    <source>
        <dbReference type="EMBL" id="CAA6814111.1"/>
    </source>
</evidence>
<feature type="transmembrane region" description="Helical" evidence="1">
    <location>
        <begin position="83"/>
        <end position="102"/>
    </location>
</feature>
<dbReference type="GO" id="GO:0005886">
    <property type="term" value="C:plasma membrane"/>
    <property type="evidence" value="ECO:0007669"/>
    <property type="project" value="TreeGrafter"/>
</dbReference>
<gene>
    <name evidence="2" type="ORF">HELGO_WM16719</name>
</gene>
<keyword evidence="1" id="KW-0472">Membrane</keyword>
<reference evidence="2" key="1">
    <citation type="submission" date="2020-01" db="EMBL/GenBank/DDBJ databases">
        <authorList>
            <person name="Meier V. D."/>
            <person name="Meier V D."/>
        </authorList>
    </citation>
    <scope>NUCLEOTIDE SEQUENCE</scope>
    <source>
        <strain evidence="2">HLG_WM_MAG_02</strain>
    </source>
</reference>
<dbReference type="InterPro" id="IPR008523">
    <property type="entry name" value="DUF805"/>
</dbReference>
<name>A0A6S6T027_9BACT</name>
<proteinExistence type="predicted"/>
<feature type="transmembrane region" description="Helical" evidence="1">
    <location>
        <begin position="51"/>
        <end position="71"/>
    </location>
</feature>
<protein>
    <submittedName>
        <fullName evidence="2">DUF805 domain-containing protein</fullName>
    </submittedName>
</protein>
<dbReference type="PANTHER" id="PTHR34980:SF2">
    <property type="entry name" value="INNER MEMBRANE PROTEIN YHAH-RELATED"/>
    <property type="match status" value="1"/>
</dbReference>